<evidence type="ECO:0000313" key="1">
    <source>
        <dbReference type="EMBL" id="KHG18195.1"/>
    </source>
</evidence>
<proteinExistence type="predicted"/>
<reference evidence="2" key="1">
    <citation type="submission" date="2014-09" db="EMBL/GenBank/DDBJ databases">
        <authorList>
            <person name="Mudge J."/>
            <person name="Ramaraj T."/>
            <person name="Lindquist I.E."/>
            <person name="Bharti A.K."/>
            <person name="Sundararajan A."/>
            <person name="Cameron C.T."/>
            <person name="Woodward J.E."/>
            <person name="May G.D."/>
            <person name="Brubaker C."/>
            <person name="Broadhvest J."/>
            <person name="Wilkins T.A."/>
        </authorList>
    </citation>
    <scope>NUCLEOTIDE SEQUENCE</scope>
    <source>
        <strain evidence="2">cv. AKA8401</strain>
    </source>
</reference>
<protein>
    <submittedName>
        <fullName evidence="1">Uncharacterized protein</fullName>
    </submittedName>
</protein>
<keyword evidence="2" id="KW-1185">Reference proteome</keyword>
<name>A0A0B0NZE8_GOSAR</name>
<dbReference type="Proteomes" id="UP000032142">
    <property type="component" value="Unassembled WGS sequence"/>
</dbReference>
<sequence length="43" mass="5243">MCYPCYRYLITCKTTSGTLALYEIFELFVYPYDFKWFNGHSEK</sequence>
<dbReference type="EMBL" id="KN410063">
    <property type="protein sequence ID" value="KHG18195.1"/>
    <property type="molecule type" value="Genomic_DNA"/>
</dbReference>
<gene>
    <name evidence="1" type="ORF">F383_22900</name>
</gene>
<organism evidence="1 2">
    <name type="scientific">Gossypium arboreum</name>
    <name type="common">Tree cotton</name>
    <name type="synonym">Gossypium nanking</name>
    <dbReference type="NCBI Taxonomy" id="29729"/>
    <lineage>
        <taxon>Eukaryota</taxon>
        <taxon>Viridiplantae</taxon>
        <taxon>Streptophyta</taxon>
        <taxon>Embryophyta</taxon>
        <taxon>Tracheophyta</taxon>
        <taxon>Spermatophyta</taxon>
        <taxon>Magnoliopsida</taxon>
        <taxon>eudicotyledons</taxon>
        <taxon>Gunneridae</taxon>
        <taxon>Pentapetalae</taxon>
        <taxon>rosids</taxon>
        <taxon>malvids</taxon>
        <taxon>Malvales</taxon>
        <taxon>Malvaceae</taxon>
        <taxon>Malvoideae</taxon>
        <taxon>Gossypium</taxon>
    </lineage>
</organism>
<evidence type="ECO:0000313" key="2">
    <source>
        <dbReference type="Proteomes" id="UP000032142"/>
    </source>
</evidence>
<dbReference type="AlphaFoldDB" id="A0A0B0NZE8"/>
<accession>A0A0B0NZE8</accession>